<dbReference type="PANTHER" id="PTHR42760">
    <property type="entry name" value="SHORT-CHAIN DEHYDROGENASES/REDUCTASES FAMILY MEMBER"/>
    <property type="match status" value="1"/>
</dbReference>
<reference evidence="3 4" key="1">
    <citation type="journal article" date="2014" name="BMC Genomics">
        <title>Comparison of environmental and isolate Sulfobacillus genomes reveals diverse carbon, sulfur, nitrogen, and hydrogen metabolisms.</title>
        <authorList>
            <person name="Justice N.B."/>
            <person name="Norman A."/>
            <person name="Brown C.T."/>
            <person name="Singh A."/>
            <person name="Thomas B.C."/>
            <person name="Banfield J.F."/>
        </authorList>
    </citation>
    <scope>NUCLEOTIDE SEQUENCE [LARGE SCALE GENOMIC DNA]</scope>
    <source>
        <strain evidence="3">AMDSBA4</strain>
    </source>
</reference>
<comment type="similarity">
    <text evidence="1">Belongs to the short-chain dehydrogenases/reductases (SDR) family.</text>
</comment>
<evidence type="ECO:0000313" key="4">
    <source>
        <dbReference type="Proteomes" id="UP000242972"/>
    </source>
</evidence>
<gene>
    <name evidence="3" type="ORF">C7B46_19650</name>
</gene>
<accession>A0A2T2WXS5</accession>
<dbReference type="PRINTS" id="PR00080">
    <property type="entry name" value="SDRFAMILY"/>
</dbReference>
<dbReference type="GO" id="GO:0016616">
    <property type="term" value="F:oxidoreductase activity, acting on the CH-OH group of donors, NAD or NADP as acceptor"/>
    <property type="evidence" value="ECO:0007669"/>
    <property type="project" value="TreeGrafter"/>
</dbReference>
<dbReference type="NCBIfam" id="NF005559">
    <property type="entry name" value="PRK07231.1"/>
    <property type="match status" value="1"/>
</dbReference>
<proteinExistence type="inferred from homology"/>
<name>A0A2T2WXS5_9FIRM</name>
<dbReference type="Proteomes" id="UP000242972">
    <property type="component" value="Unassembled WGS sequence"/>
</dbReference>
<protein>
    <submittedName>
        <fullName evidence="3">Short-chain dehydrogenase</fullName>
    </submittedName>
</protein>
<dbReference type="InterPro" id="IPR002347">
    <property type="entry name" value="SDR_fam"/>
</dbReference>
<dbReference type="InterPro" id="IPR036291">
    <property type="entry name" value="NAD(P)-bd_dom_sf"/>
</dbReference>
<evidence type="ECO:0000313" key="3">
    <source>
        <dbReference type="EMBL" id="PSR27034.1"/>
    </source>
</evidence>
<keyword evidence="2" id="KW-0560">Oxidoreductase</keyword>
<dbReference type="AlphaFoldDB" id="A0A2T2WXS5"/>
<dbReference type="CDD" id="cd05233">
    <property type="entry name" value="SDR_c"/>
    <property type="match status" value="1"/>
</dbReference>
<organism evidence="3 4">
    <name type="scientific">Sulfobacillus benefaciens</name>
    <dbReference type="NCBI Taxonomy" id="453960"/>
    <lineage>
        <taxon>Bacteria</taxon>
        <taxon>Bacillati</taxon>
        <taxon>Bacillota</taxon>
        <taxon>Clostridia</taxon>
        <taxon>Eubacteriales</taxon>
        <taxon>Clostridiales Family XVII. Incertae Sedis</taxon>
        <taxon>Sulfobacillus</taxon>
    </lineage>
</organism>
<dbReference type="Pfam" id="PF13561">
    <property type="entry name" value="adh_short_C2"/>
    <property type="match status" value="1"/>
</dbReference>
<dbReference type="SUPFAM" id="SSF51735">
    <property type="entry name" value="NAD(P)-binding Rossmann-fold domains"/>
    <property type="match status" value="1"/>
</dbReference>
<dbReference type="EMBL" id="PXYW01000114">
    <property type="protein sequence ID" value="PSR27034.1"/>
    <property type="molecule type" value="Genomic_DNA"/>
</dbReference>
<sequence>MVMKLDGKVAVITGSSMGIGLAIAERFLAEGARVTINSRSAAKAQEVARSIGSEEMAWGVGADVSHARDAERLVHETVDHFGRIDIMVCNAGTSFIRSAETIDTEDWDAVVNLNLNGVFYSAQAAAKKMIPQREGNILLIGSILGRVGLPRRAAYCATKHALVGLTKVLALDWAPYGIRVNDLAPGYIATEMNVRDQSTSDYTDEDILRRDPMGRYGTVEEIAEGALYLVSDASGYVTGIDLPIDGGWLSYGGW</sequence>
<comment type="caution">
    <text evidence="3">The sequence shown here is derived from an EMBL/GenBank/DDBJ whole genome shotgun (WGS) entry which is preliminary data.</text>
</comment>
<dbReference type="FunFam" id="3.40.50.720:FF:000084">
    <property type="entry name" value="Short-chain dehydrogenase reductase"/>
    <property type="match status" value="1"/>
</dbReference>
<dbReference type="PRINTS" id="PR00081">
    <property type="entry name" value="GDHRDH"/>
</dbReference>
<evidence type="ECO:0000256" key="2">
    <source>
        <dbReference type="ARBA" id="ARBA00023002"/>
    </source>
</evidence>
<dbReference type="PROSITE" id="PS00061">
    <property type="entry name" value="ADH_SHORT"/>
    <property type="match status" value="1"/>
</dbReference>
<dbReference type="InterPro" id="IPR020904">
    <property type="entry name" value="Sc_DH/Rdtase_CS"/>
</dbReference>
<evidence type="ECO:0000256" key="1">
    <source>
        <dbReference type="ARBA" id="ARBA00006484"/>
    </source>
</evidence>
<dbReference type="GO" id="GO:0008206">
    <property type="term" value="P:bile acid metabolic process"/>
    <property type="evidence" value="ECO:0007669"/>
    <property type="project" value="UniProtKB-ARBA"/>
</dbReference>
<dbReference type="Gene3D" id="3.40.50.720">
    <property type="entry name" value="NAD(P)-binding Rossmann-like Domain"/>
    <property type="match status" value="1"/>
</dbReference>
<dbReference type="PANTHER" id="PTHR42760:SF115">
    <property type="entry name" value="3-OXOACYL-[ACYL-CARRIER-PROTEIN] REDUCTASE FABG"/>
    <property type="match status" value="1"/>
</dbReference>